<dbReference type="SUPFAM" id="SSF82185">
    <property type="entry name" value="Histone H3 K4-specific methyltransferase SET7/9 N-terminal domain"/>
    <property type="match status" value="2"/>
</dbReference>
<sequence length="234" mass="27117">MKHSIFIYILTILTSTIYAQETVNQFDNGNKRHGVWKKYFDKTKELRYEGQFEHGKEVDTFKFYTLNTNKSVLSATKVFNDINNKAQVIFLSSKGKLISKGEMNGKLYIGKWIYYHNKSASIMSTEFYNDNGKLQGEKLVFYPDGTIAEKANYKEGKLDGKSIWYAKNGTVLKEFMYENDELNGDCKYYGASGDLEAEGAYRKDVKHGIWNYYENGKLVKTKDHTKRSKNPNKQ</sequence>
<protein>
    <submittedName>
        <fullName evidence="1">Toxin-antitoxin system YwqK family antitoxin</fullName>
    </submittedName>
</protein>
<proteinExistence type="predicted"/>
<evidence type="ECO:0000313" key="2">
    <source>
        <dbReference type="Proteomes" id="UP000321938"/>
    </source>
</evidence>
<dbReference type="OrthoDB" id="9785122at2"/>
<comment type="caution">
    <text evidence="1">The sequence shown here is derived from an EMBL/GenBank/DDBJ whole genome shotgun (WGS) entry which is preliminary data.</text>
</comment>
<evidence type="ECO:0000313" key="1">
    <source>
        <dbReference type="EMBL" id="TXE15374.1"/>
    </source>
</evidence>
<organism evidence="1 2">
    <name type="scientific">Psychroserpens burtonensis</name>
    <dbReference type="NCBI Taxonomy" id="49278"/>
    <lineage>
        <taxon>Bacteria</taxon>
        <taxon>Pseudomonadati</taxon>
        <taxon>Bacteroidota</taxon>
        <taxon>Flavobacteriia</taxon>
        <taxon>Flavobacteriales</taxon>
        <taxon>Flavobacteriaceae</taxon>
        <taxon>Psychroserpens</taxon>
    </lineage>
</organism>
<accession>A0A5C7B2G5</accession>
<keyword evidence="2" id="KW-1185">Reference proteome</keyword>
<dbReference type="InterPro" id="IPR011652">
    <property type="entry name" value="MORN_2"/>
</dbReference>
<dbReference type="STRING" id="1123037.GCA_000425305_03437"/>
<name>A0A5C7B2G5_9FLAO</name>
<dbReference type="EMBL" id="VOSB01000036">
    <property type="protein sequence ID" value="TXE15374.1"/>
    <property type="molecule type" value="Genomic_DNA"/>
</dbReference>
<dbReference type="Proteomes" id="UP000321938">
    <property type="component" value="Unassembled WGS sequence"/>
</dbReference>
<reference evidence="1 2" key="1">
    <citation type="submission" date="2019-08" db="EMBL/GenBank/DDBJ databases">
        <title>Genome of Psychroserpens burtonensis ACAM 167.</title>
        <authorList>
            <person name="Bowman J.P."/>
        </authorList>
    </citation>
    <scope>NUCLEOTIDE SEQUENCE [LARGE SCALE GENOMIC DNA]</scope>
    <source>
        <strain evidence="1 2">ACAM 167</strain>
    </source>
</reference>
<dbReference type="Gene3D" id="3.90.930.1">
    <property type="match status" value="1"/>
</dbReference>
<dbReference type="Pfam" id="PF07661">
    <property type="entry name" value="MORN_2"/>
    <property type="match status" value="3"/>
</dbReference>
<gene>
    <name evidence="1" type="ORF">ES692_16905</name>
</gene>
<dbReference type="RefSeq" id="WP_037052519.1">
    <property type="nucleotide sequence ID" value="NZ_VOSB01000036.1"/>
</dbReference>
<dbReference type="AlphaFoldDB" id="A0A5C7B2G5"/>